<accession>A0A433MVI5</accession>
<comment type="caution">
    <text evidence="1">The sequence shown here is derived from an EMBL/GenBank/DDBJ whole genome shotgun (WGS) entry which is preliminary data.</text>
</comment>
<organism evidence="1 2">
    <name type="scientific">Variovorax guangxiensis</name>
    <dbReference type="NCBI Taxonomy" id="1775474"/>
    <lineage>
        <taxon>Bacteria</taxon>
        <taxon>Pseudomonadati</taxon>
        <taxon>Pseudomonadota</taxon>
        <taxon>Betaproteobacteria</taxon>
        <taxon>Burkholderiales</taxon>
        <taxon>Comamonadaceae</taxon>
        <taxon>Variovorax</taxon>
    </lineage>
</organism>
<evidence type="ECO:0000313" key="1">
    <source>
        <dbReference type="EMBL" id="RUR71907.1"/>
    </source>
</evidence>
<gene>
    <name evidence="1" type="ORF">EJP67_33155</name>
</gene>
<dbReference type="EMBL" id="RXFT01000026">
    <property type="protein sequence ID" value="RUR71907.1"/>
    <property type="molecule type" value="Genomic_DNA"/>
</dbReference>
<evidence type="ECO:0000313" key="2">
    <source>
        <dbReference type="Proteomes" id="UP000281118"/>
    </source>
</evidence>
<dbReference type="AlphaFoldDB" id="A0A433MVI5"/>
<dbReference type="RefSeq" id="WP_126025956.1">
    <property type="nucleotide sequence ID" value="NZ_RXFT01000026.1"/>
</dbReference>
<name>A0A433MVI5_9BURK</name>
<protein>
    <submittedName>
        <fullName evidence="1">Uncharacterized protein</fullName>
    </submittedName>
</protein>
<dbReference type="Proteomes" id="UP000281118">
    <property type="component" value="Unassembled WGS sequence"/>
</dbReference>
<proteinExistence type="predicted"/>
<sequence>MEKRLTVQKATPVQCAPQEILVPKVRGSVVKEAVVRQHDGGTFTLTIRLARQEPVTLASRRTPDEPRHFKHAETALRTGRELFGIQEFVVLLR</sequence>
<reference evidence="1 2" key="1">
    <citation type="submission" date="2018-12" db="EMBL/GenBank/DDBJ databases">
        <title>The genome sequences of Variovorax guangxiensis DSM 27352.</title>
        <authorList>
            <person name="Gao J."/>
            <person name="Sun J."/>
        </authorList>
    </citation>
    <scope>NUCLEOTIDE SEQUENCE [LARGE SCALE GENOMIC DNA]</scope>
    <source>
        <strain evidence="1 2">DSM 27352</strain>
    </source>
</reference>